<gene>
    <name evidence="5" type="ORF">C8D97_109190</name>
</gene>
<accession>A0A316FJG2</accession>
<dbReference type="GO" id="GO:0000155">
    <property type="term" value="F:phosphorelay sensor kinase activity"/>
    <property type="evidence" value="ECO:0007669"/>
    <property type="project" value="TreeGrafter"/>
</dbReference>
<keyword evidence="3" id="KW-1133">Transmembrane helix</keyword>
<dbReference type="AlphaFoldDB" id="A0A316FJG2"/>
<feature type="coiled-coil region" evidence="2">
    <location>
        <begin position="829"/>
        <end position="856"/>
    </location>
</feature>
<dbReference type="InterPro" id="IPR011110">
    <property type="entry name" value="Reg_prop"/>
</dbReference>
<dbReference type="InterPro" id="IPR015943">
    <property type="entry name" value="WD40/YVTN_repeat-like_dom_sf"/>
</dbReference>
<evidence type="ECO:0000256" key="2">
    <source>
        <dbReference type="SAM" id="Coils"/>
    </source>
</evidence>
<dbReference type="EMBL" id="QGGU01000009">
    <property type="protein sequence ID" value="PWK48639.1"/>
    <property type="molecule type" value="Genomic_DNA"/>
</dbReference>
<dbReference type="InterPro" id="IPR011123">
    <property type="entry name" value="Y_Y_Y"/>
</dbReference>
<keyword evidence="2" id="KW-0175">Coiled coil</keyword>
<dbReference type="Pfam" id="PF07495">
    <property type="entry name" value="Y_Y_Y"/>
    <property type="match status" value="1"/>
</dbReference>
<dbReference type="Gene3D" id="2.130.10.10">
    <property type="entry name" value="YVTN repeat-like/Quinoprotein amine dehydrogenase"/>
    <property type="match status" value="2"/>
</dbReference>
<dbReference type="Gene3D" id="3.30.70.270">
    <property type="match status" value="1"/>
</dbReference>
<keyword evidence="3" id="KW-0812">Transmembrane</keyword>
<dbReference type="Proteomes" id="UP000245790">
    <property type="component" value="Unassembled WGS sequence"/>
</dbReference>
<keyword evidence="1" id="KW-0597">Phosphoprotein</keyword>
<dbReference type="Gene3D" id="2.60.40.10">
    <property type="entry name" value="Immunoglobulins"/>
    <property type="match status" value="1"/>
</dbReference>
<dbReference type="SUPFAM" id="SSF63829">
    <property type="entry name" value="Calcium-dependent phosphotriesterase"/>
    <property type="match status" value="3"/>
</dbReference>
<dbReference type="PANTHER" id="PTHR43547:SF2">
    <property type="entry name" value="HYBRID SIGNAL TRANSDUCTION HISTIDINE KINASE C"/>
    <property type="match status" value="1"/>
</dbReference>
<protein>
    <submittedName>
        <fullName evidence="5">Ligand-binding sensor domain-containing protein</fullName>
    </submittedName>
</protein>
<evidence type="ECO:0000259" key="4">
    <source>
        <dbReference type="Pfam" id="PF07495"/>
    </source>
</evidence>
<evidence type="ECO:0000256" key="1">
    <source>
        <dbReference type="ARBA" id="ARBA00022553"/>
    </source>
</evidence>
<name>A0A316FJG2_9GAMM</name>
<feature type="domain" description="Two component regulator three Y" evidence="4">
    <location>
        <begin position="722"/>
        <end position="785"/>
    </location>
</feature>
<keyword evidence="6" id="KW-1185">Reference proteome</keyword>
<evidence type="ECO:0000313" key="6">
    <source>
        <dbReference type="Proteomes" id="UP000245790"/>
    </source>
</evidence>
<dbReference type="PROSITE" id="PS51257">
    <property type="entry name" value="PROKAR_LIPOPROTEIN"/>
    <property type="match status" value="1"/>
</dbReference>
<proteinExistence type="predicted"/>
<dbReference type="PANTHER" id="PTHR43547">
    <property type="entry name" value="TWO-COMPONENT HISTIDINE KINASE"/>
    <property type="match status" value="1"/>
</dbReference>
<dbReference type="OrthoDB" id="176203at2"/>
<dbReference type="InterPro" id="IPR013783">
    <property type="entry name" value="Ig-like_fold"/>
</dbReference>
<comment type="caution">
    <text evidence="5">The sequence shown here is derived from an EMBL/GenBank/DDBJ whole genome shotgun (WGS) entry which is preliminary data.</text>
</comment>
<keyword evidence="3" id="KW-0472">Membrane</keyword>
<dbReference type="InterPro" id="IPR043128">
    <property type="entry name" value="Rev_trsase/Diguanyl_cyclase"/>
</dbReference>
<reference evidence="5 6" key="1">
    <citation type="submission" date="2018-05" db="EMBL/GenBank/DDBJ databases">
        <title>Genomic Encyclopedia of Type Strains, Phase IV (KMG-IV): sequencing the most valuable type-strain genomes for metagenomic binning, comparative biology and taxonomic classification.</title>
        <authorList>
            <person name="Goeker M."/>
        </authorList>
    </citation>
    <scope>NUCLEOTIDE SEQUENCE [LARGE SCALE GENOMIC DNA]</scope>
    <source>
        <strain evidence="5 6">DSM 25350</strain>
    </source>
</reference>
<sequence>MICILHRRLLVLIATIYSCYGLTNNLENTRFRHISTQQGLSQKTVQSIYQDSHGFMWLGTQEGLNRYDGRNIKVYRHLQKSGISHDVIRAIQEDSDGNLWVATRGGLNRYDAKLDSFVKVKVYDDDKEVLQFNSLYKGKDGTLWIGTDGHGLYSIESKSDEVKKFKVIKKLNTAEVRVVYEDTRGRLWIGTNNQGVFLYENILKAHFVNSDKKSSLSHNSIRSIAEDSKGKIWIGTRGGGINRYNELTQNFNIDRHNPSNPNSLSHDRVYNILPDNNRVWVATDGGISVYNQEQGHYTQITQKSSQTTGLNHNRVLSAFKDKAGLVWFGTMSGINIWNPVTAVFNYYRHIPEDEKTLKNNTVYSFEQLSNSKVAIGTFGSGINILNTKTQDISTVLELSREDNRAKRIMSLFLDRSGELWAGSISSGVEVYSEDLSLIDKYVYKDHGESSLSANGVTDIIQDADGEIWISTYRSGLNRLDKKNNSFKKYNKNNNTSGLESENIFSLLEDEEGFIWLATDGGGISRLDKRNDEIITIKNQEGNLESLSGNIASSIYEDSKGIIWIGTFGNGLNRWSPADRRNLNNNFKKYDISNGLNSSTINGVVEDSSGFIWISTVKGVSKLNPNTDEIVNYDLADEIHDNELNQGAILKDSEGRLYFGGLNGVIAFNPNEVQRNQHIPPVKLTKVTIGNVLHQPEVSISNLEDLELSHKDYLVTLEFSALDYANPSDNQYKYKLEGFDESWINANNLGQATFTNLPSGQYIFKVKGSNNDGVWSDESINLKVTVHPAPWFSWWAYSLYATLFCIILLIFIRHQAKRFAKHDLFQNQVNEKVDEKIQLYMQNNETLTKKVEKLDALSLVDHETQLLSQSAFISQVSTALDVQNALVTEDNRNESRLLIGLLDVDIDVKENNNPAQCLIKVVQQLKQNSKTNMVVARWDTHQLALLMPLGRERHLNNDESNSFVNNPSDSMASVMKSNLDNLITCLSHSENLKSMTLNLGVTLPRYALDSEHTDAELLLLLTEHLMYSAKQYSEKQFSESTYLAVYETRQKLTSKLIKTVISEKSPLKLTDSFQFLSNIDNEI</sequence>
<evidence type="ECO:0000256" key="3">
    <source>
        <dbReference type="SAM" id="Phobius"/>
    </source>
</evidence>
<evidence type="ECO:0000313" key="5">
    <source>
        <dbReference type="EMBL" id="PWK48639.1"/>
    </source>
</evidence>
<feature type="transmembrane region" description="Helical" evidence="3">
    <location>
        <begin position="790"/>
        <end position="811"/>
    </location>
</feature>
<organism evidence="5 6">
    <name type="scientific">Pleionea mediterranea</name>
    <dbReference type="NCBI Taxonomy" id="523701"/>
    <lineage>
        <taxon>Bacteria</taxon>
        <taxon>Pseudomonadati</taxon>
        <taxon>Pseudomonadota</taxon>
        <taxon>Gammaproteobacteria</taxon>
        <taxon>Oceanospirillales</taxon>
        <taxon>Pleioneaceae</taxon>
        <taxon>Pleionea</taxon>
    </lineage>
</organism>
<dbReference type="Pfam" id="PF07494">
    <property type="entry name" value="Reg_prop"/>
    <property type="match status" value="8"/>
</dbReference>